<protein>
    <submittedName>
        <fullName evidence="1">Vacuolar protein sorting-associated protein 41</fullName>
    </submittedName>
</protein>
<reference evidence="1" key="1">
    <citation type="submission" date="2024-02" db="EMBL/GenBank/DDBJ databases">
        <title>Metagenome Assembled Genome of Zalaria obscura JY119.</title>
        <authorList>
            <person name="Vighnesh L."/>
            <person name="Jagadeeshwari U."/>
            <person name="Venkata Ramana C."/>
            <person name="Sasikala C."/>
        </authorList>
    </citation>
    <scope>NUCLEOTIDE SEQUENCE</scope>
    <source>
        <strain evidence="1">JY119</strain>
    </source>
</reference>
<name>A0ACC3SS69_9PEZI</name>
<sequence>MSAEQEAKEKDDHVHNNARDRHTVNDDPTAEEPDSDEDDEDEDEDEPRLKYTKLTSNLAGVYRNGDATSTFLVGGDKMHSESSSALFSIFVANNWKHVLSLPTLQSLRVYRAHTASVTAISISPVPPAPPALRLDGTDRTSSEPQTPTLKPPPSALGSTASPRTPKQQSTVPRTPTNDIYIATASIDGHVCVSSLVDPQDVMLRNFARPVQAVALSPEFKSDKTYLSGGLAGNLILTVGGKAGVSADANTNSAAAAASGWLGSIGLGSNTGKDTVLHSGEGSISNIKWSNSGKFVTWVNEHGIKIMRSHLKLESADADSAWKRIGHVDRPNRKAWEDMAGVWKGRLEWINDKSLESDEEDSVLSNGTSSPSKKVKGTEKLVVGWGDTAWVLHVHPGGPGVGRHVGERSVGSADIVHKLQFHDCVVSGLSLYTPSLLAVLAYRTRDDNDKPLPSAVQGTPTRGRHHRQTGLSPELRLINVVTSEEVDVDTLTVSRFETLSAADYHLGTVYIPLPEHTTPAQQSAFGYLGSGLWDVGAGTTRLFSSSASVRSAANSGENGKASMASPVSGSMNVGRAPTPSRKPAETNPAVASAGLKLFIHSPYDCVLAIKRDLGDHLTWLLEHQKYGAAWELLDEHPNIIQPSDDRRSVASSPTATPSKGKDSLADFFADDSASQTTASGTRGQNSAVAKEKRRIGDMWLQQLVSAGDWATAGKVAGKVLGTSSRWEHWVLAFAHADRFDEITPYIPSTEMKPALPSFVYEVVLGHYISTDRPRFKELLDQWDPELFDITSVTHAIENKLESQDVTEDTVEEGEQGRDWRILLDSLAKLYLANGRARDALSCYVRLQNADAAMALIRDNNLAEAISDDIPGLLTLRVSKEQLSSASLEELEDASLEPVRLLVDEAHRGVVRPETVVEQLFQKSKSYHPFLFFYFRALWQGQSLSEPSKPDRHGYNRKVAEGQAIVEQFGDLAVSLFAEYDRDLLMTLLRSSTSYTYEKASQICEQRHYIPELVYLLSKTGQTKRALFLIIGELGDVSQAIAFAKENPDLWDDLLDYSMDKPTFIRGLLEEVGTSIDPIDLVRRIPDGLEIEGLRDGIGKMIREYEIQHSISEGVARVLRGEVSLGMDTLRAGQKKAIKFDVHVDNPDEIEVKVDPVASGLEEAAKLGIGEKIKSKEYSPGHCVQCGDLFAEDGQYTLDIHSSRFESPLLIQKTAEKDTLIGFACGHVFHLMCLLDNHSDADASVIQTIQDQAATDEGPHIRSVRAKVDHAWAIKNVLKGGCPVCVDPEKMA</sequence>
<gene>
    <name evidence="1" type="primary">VPS41</name>
    <name evidence="1" type="ORF">M8818_000213</name>
</gene>
<evidence type="ECO:0000313" key="2">
    <source>
        <dbReference type="Proteomes" id="UP001320706"/>
    </source>
</evidence>
<keyword evidence="2" id="KW-1185">Reference proteome</keyword>
<organism evidence="1 2">
    <name type="scientific">Zalaria obscura</name>
    <dbReference type="NCBI Taxonomy" id="2024903"/>
    <lineage>
        <taxon>Eukaryota</taxon>
        <taxon>Fungi</taxon>
        <taxon>Dikarya</taxon>
        <taxon>Ascomycota</taxon>
        <taxon>Pezizomycotina</taxon>
        <taxon>Dothideomycetes</taxon>
        <taxon>Dothideomycetidae</taxon>
        <taxon>Dothideales</taxon>
        <taxon>Zalariaceae</taxon>
        <taxon>Zalaria</taxon>
    </lineage>
</organism>
<dbReference type="EMBL" id="JAMKPW020000001">
    <property type="protein sequence ID" value="KAK8222045.1"/>
    <property type="molecule type" value="Genomic_DNA"/>
</dbReference>
<dbReference type="Proteomes" id="UP001320706">
    <property type="component" value="Unassembled WGS sequence"/>
</dbReference>
<evidence type="ECO:0000313" key="1">
    <source>
        <dbReference type="EMBL" id="KAK8222045.1"/>
    </source>
</evidence>
<comment type="caution">
    <text evidence="1">The sequence shown here is derived from an EMBL/GenBank/DDBJ whole genome shotgun (WGS) entry which is preliminary data.</text>
</comment>
<proteinExistence type="predicted"/>
<accession>A0ACC3SS69</accession>